<evidence type="ECO:0000313" key="1">
    <source>
        <dbReference type="EMBL" id="KAH7231958.1"/>
    </source>
</evidence>
<gene>
    <name evidence="1" type="ORF">B0J15DRAFT_433342</name>
</gene>
<dbReference type="AlphaFoldDB" id="A0A9P9JP65"/>
<sequence length="612" mass="69176">MNPAEESNQPDGHCISYRCRLCRFYIRLGETVVVDVGDGKLTPSFPFGRNAHFERDLHMVLQGCHLKCSHEEEGEQLPAYHVECLRYAPPLTKEGLRATKYTYEPTTSEDPRRASRIRDVSGRRLQMECPILPAEVCLLITEELVRECAATATHELLQGRDLQALDSELNISLGVWARYTSIDGIRYVESLSNTEDSQSVLLLSADRASAPELLYISENHLGIRQVVFASYEHAIKLSALLCKPKTDAWWRTIPITGKKLIIESDGLKLRSIASKSTRNSPDSTTVAWPTPMAPFQEPMFTIWAKILINKPIMDMSRTHLRTVSLDFNDPAITGYSVCWISGVMGIHAHYGMEKFAAYDSFDQCYETPTWIYIPVGPGECINGIWTRSGGDSFDAGVMFQTNRRRLVVVGHCEDFQGERLDEAKHWGELSSVSKKRFRVHYQLSYRGVEKLVAQPLSGLEQSFSGKIMPPLPSLNYAAWPRCHYSTVSLENVVEIIPCRRKVKPLNTSYWAITGVLLRYANGGRACAGEFRMDCAGEPINVDGALFVYLGYTDKTKITYWHLSRIDLTLVDDDECPGWWCLAMEGTLQWWFGDEGRCRISWIDDMGQIHSAA</sequence>
<proteinExistence type="predicted"/>
<reference evidence="1" key="1">
    <citation type="journal article" date="2021" name="Nat. Commun.">
        <title>Genetic determinants of endophytism in the Arabidopsis root mycobiome.</title>
        <authorList>
            <person name="Mesny F."/>
            <person name="Miyauchi S."/>
            <person name="Thiergart T."/>
            <person name="Pickel B."/>
            <person name="Atanasova L."/>
            <person name="Karlsson M."/>
            <person name="Huettel B."/>
            <person name="Barry K.W."/>
            <person name="Haridas S."/>
            <person name="Chen C."/>
            <person name="Bauer D."/>
            <person name="Andreopoulos W."/>
            <person name="Pangilinan J."/>
            <person name="LaButti K."/>
            <person name="Riley R."/>
            <person name="Lipzen A."/>
            <person name="Clum A."/>
            <person name="Drula E."/>
            <person name="Henrissat B."/>
            <person name="Kohler A."/>
            <person name="Grigoriev I.V."/>
            <person name="Martin F.M."/>
            <person name="Hacquard S."/>
        </authorList>
    </citation>
    <scope>NUCLEOTIDE SEQUENCE</scope>
    <source>
        <strain evidence="1">FSSC 5 MPI-SDFR-AT-0091</strain>
    </source>
</reference>
<accession>A0A9P9JP65</accession>
<dbReference type="Proteomes" id="UP000736672">
    <property type="component" value="Unassembled WGS sequence"/>
</dbReference>
<dbReference type="EMBL" id="JAGTJS010000031">
    <property type="protein sequence ID" value="KAH7231958.1"/>
    <property type="molecule type" value="Genomic_DNA"/>
</dbReference>
<organism evidence="1 2">
    <name type="scientific">Fusarium solani</name>
    <name type="common">Filamentous fungus</name>
    <dbReference type="NCBI Taxonomy" id="169388"/>
    <lineage>
        <taxon>Eukaryota</taxon>
        <taxon>Fungi</taxon>
        <taxon>Dikarya</taxon>
        <taxon>Ascomycota</taxon>
        <taxon>Pezizomycotina</taxon>
        <taxon>Sordariomycetes</taxon>
        <taxon>Hypocreomycetidae</taxon>
        <taxon>Hypocreales</taxon>
        <taxon>Nectriaceae</taxon>
        <taxon>Fusarium</taxon>
        <taxon>Fusarium solani species complex</taxon>
    </lineage>
</organism>
<keyword evidence="2" id="KW-1185">Reference proteome</keyword>
<comment type="caution">
    <text evidence="1">The sequence shown here is derived from an EMBL/GenBank/DDBJ whole genome shotgun (WGS) entry which is preliminary data.</text>
</comment>
<protein>
    <submittedName>
        <fullName evidence="1">Uncharacterized protein</fullName>
    </submittedName>
</protein>
<evidence type="ECO:0000313" key="2">
    <source>
        <dbReference type="Proteomes" id="UP000736672"/>
    </source>
</evidence>
<dbReference type="OrthoDB" id="5153231at2759"/>
<name>A0A9P9JP65_FUSSL</name>